<reference evidence="2" key="1">
    <citation type="submission" date="2020-01" db="EMBL/GenBank/DDBJ databases">
        <title>Genome sequence of Kobresia littledalei, the first chromosome-level genome in the family Cyperaceae.</title>
        <authorList>
            <person name="Qu G."/>
        </authorList>
    </citation>
    <scope>NUCLEOTIDE SEQUENCE</scope>
    <source>
        <strain evidence="2">C.B.Clarke</strain>
        <tissue evidence="2">Leaf</tissue>
    </source>
</reference>
<dbReference type="OrthoDB" id="641570at2759"/>
<accession>A0A833QGJ3</accession>
<protein>
    <submittedName>
        <fullName evidence="2">Uncharacterized protein</fullName>
    </submittedName>
</protein>
<evidence type="ECO:0000313" key="3">
    <source>
        <dbReference type="Proteomes" id="UP000623129"/>
    </source>
</evidence>
<dbReference type="Proteomes" id="UP000623129">
    <property type="component" value="Unassembled WGS sequence"/>
</dbReference>
<evidence type="ECO:0000313" key="2">
    <source>
        <dbReference type="EMBL" id="KAF3320046.1"/>
    </source>
</evidence>
<keyword evidence="1" id="KW-0732">Signal</keyword>
<feature type="signal peptide" evidence="1">
    <location>
        <begin position="1"/>
        <end position="34"/>
    </location>
</feature>
<dbReference type="EMBL" id="SWLB01000172">
    <property type="protein sequence ID" value="KAF3320046.1"/>
    <property type="molecule type" value="Genomic_DNA"/>
</dbReference>
<evidence type="ECO:0000256" key="1">
    <source>
        <dbReference type="SAM" id="SignalP"/>
    </source>
</evidence>
<sequence>MARTIVGTSVSLIFIFTLILLALLSSRTVLLAEAGQNCICECMRVCRNKIIGREAQCAKACSKACIKAGFPAYPKDGIIYCTPSPPNST</sequence>
<name>A0A833QGJ3_9POAL</name>
<comment type="caution">
    <text evidence="2">The sequence shown here is derived from an EMBL/GenBank/DDBJ whole genome shotgun (WGS) entry which is preliminary data.</text>
</comment>
<dbReference type="AlphaFoldDB" id="A0A833QGJ3"/>
<feature type="chain" id="PRO_5032706569" evidence="1">
    <location>
        <begin position="35"/>
        <end position="89"/>
    </location>
</feature>
<proteinExistence type="predicted"/>
<gene>
    <name evidence="2" type="ORF">FCM35_KLT22353</name>
</gene>
<organism evidence="2 3">
    <name type="scientific">Carex littledalei</name>
    <dbReference type="NCBI Taxonomy" id="544730"/>
    <lineage>
        <taxon>Eukaryota</taxon>
        <taxon>Viridiplantae</taxon>
        <taxon>Streptophyta</taxon>
        <taxon>Embryophyta</taxon>
        <taxon>Tracheophyta</taxon>
        <taxon>Spermatophyta</taxon>
        <taxon>Magnoliopsida</taxon>
        <taxon>Liliopsida</taxon>
        <taxon>Poales</taxon>
        <taxon>Cyperaceae</taxon>
        <taxon>Cyperoideae</taxon>
        <taxon>Cariceae</taxon>
        <taxon>Carex</taxon>
        <taxon>Carex subgen. Euthyceras</taxon>
    </lineage>
</organism>
<keyword evidence="3" id="KW-1185">Reference proteome</keyword>